<name>A0ABX7P1R3_9BACT</name>
<organism evidence="1 2">
    <name type="scientific">Pyxidicoccus parkwayensis</name>
    <dbReference type="NCBI Taxonomy" id="2813578"/>
    <lineage>
        <taxon>Bacteria</taxon>
        <taxon>Pseudomonadati</taxon>
        <taxon>Myxococcota</taxon>
        <taxon>Myxococcia</taxon>
        <taxon>Myxococcales</taxon>
        <taxon>Cystobacterineae</taxon>
        <taxon>Myxococcaceae</taxon>
        <taxon>Pyxidicoccus</taxon>
    </lineage>
</organism>
<evidence type="ECO:0000313" key="1">
    <source>
        <dbReference type="EMBL" id="QSQ24031.1"/>
    </source>
</evidence>
<keyword evidence="2" id="KW-1185">Reference proteome</keyword>
<reference evidence="1 2" key="1">
    <citation type="submission" date="2021-02" db="EMBL/GenBank/DDBJ databases">
        <title>De Novo genome assembly of isolated myxobacteria.</title>
        <authorList>
            <person name="Stevens D.C."/>
        </authorList>
    </citation>
    <scope>NUCLEOTIDE SEQUENCE [LARGE SCALE GENOMIC DNA]</scope>
    <source>
        <strain evidence="2">SCPEA02</strain>
    </source>
</reference>
<dbReference type="Proteomes" id="UP000662747">
    <property type="component" value="Chromosome"/>
</dbReference>
<evidence type="ECO:0000313" key="2">
    <source>
        <dbReference type="Proteomes" id="UP000662747"/>
    </source>
</evidence>
<sequence length="450" mass="50725">MSNDSVPSEPRDATTPERKWSRRGVLGWSLGLTSLLAGGGVAAYNWREERENEAQAAKFTRMAAPFVFAGAPEARAEADWALRFDRRYPPGLFLFACIDLEQGLWKQVRNTLGVHGLKDTPEANLLLELAARRPGASDWRHAFFDAWKALGEPDFSKSPLLPEAMTIGHLLDLPERNWEQASEAQRFALVTLDVSLVKRNADPIWFLKQLRDTSSVPQLMALYTQLTAADTDPSIAAVLFDDVEKRLLQLAETSPPTLQLALLRLLKGSTAAMPFQRSELETLEQLATIPKWKEPSNGDFFQETRSLFDGLLRVPGHHAWRCVCLAQGLSLGVLLHQRAEATKTQLSENDQRWMGRMLWDIGARQREQHSLLEMSQGMRLQNFSSELTHHVPDMEKAVNRWVELGIWDEAVQKAACYRWPLPSLQEEAYAARARDEATWMTAFAGVGELP</sequence>
<proteinExistence type="predicted"/>
<gene>
    <name evidence="1" type="ORF">JY651_03365</name>
</gene>
<protein>
    <recommendedName>
        <fullName evidence="3">Twin-arginine translocation pathway signal</fullName>
    </recommendedName>
</protein>
<evidence type="ECO:0008006" key="3">
    <source>
        <dbReference type="Google" id="ProtNLM"/>
    </source>
</evidence>
<accession>A0ABX7P1R3</accession>
<dbReference type="EMBL" id="CP071090">
    <property type="protein sequence ID" value="QSQ24031.1"/>
    <property type="molecule type" value="Genomic_DNA"/>
</dbReference>
<dbReference type="RefSeq" id="WP_206725600.1">
    <property type="nucleotide sequence ID" value="NZ_CP071090.1"/>
</dbReference>